<dbReference type="EMBL" id="JAANHS010000002">
    <property type="protein sequence ID" value="NHB75680.1"/>
    <property type="molecule type" value="Genomic_DNA"/>
</dbReference>
<sequence>MSDLIISVYRSQAAAFAAGEQLAAFQRAAGTEPEDIVVVTRSAEGRISVNQSIDIATGAPLGGGGWGMLIGTMFLDARKPQPGSKGLAAQLRAAGLDEGFLAGAVQSLDKGGAAVGLRVRMLGSNRVIEKLESLAGAPQILRTRLDADTEEALTGMIGQIPEAALGRTARPRGG</sequence>
<gene>
    <name evidence="1" type="ORF">G8O29_02855</name>
</gene>
<evidence type="ECO:0000313" key="2">
    <source>
        <dbReference type="Proteomes" id="UP001515660"/>
    </source>
</evidence>
<organism evidence="1 2">
    <name type="scientific">Rhodobacter calidifons</name>
    <dbReference type="NCBI Taxonomy" id="2715277"/>
    <lineage>
        <taxon>Bacteria</taxon>
        <taxon>Pseudomonadati</taxon>
        <taxon>Pseudomonadota</taxon>
        <taxon>Alphaproteobacteria</taxon>
        <taxon>Rhodobacterales</taxon>
        <taxon>Rhodobacter group</taxon>
        <taxon>Rhodobacter</taxon>
    </lineage>
</organism>
<name>A0ABX0G3E4_9RHOB</name>
<reference evidence="1 2" key="1">
    <citation type="journal article" date="2022" name="Microorganisms">
        <title>Genome Sequence and Characterization of a Xanthorhodopsin-Containing, Aerobic Anoxygenic Phototrophic Rhodobacter Species, Isolated from Mesophilic Conditions at Yellowstone National Park.</title>
        <authorList>
            <person name="Kyndt J.A."/>
            <person name="Robertson S."/>
            <person name="Shoffstall I.B."/>
            <person name="Ramaley R.F."/>
            <person name="Meyer T.E."/>
        </authorList>
    </citation>
    <scope>NUCLEOTIDE SEQUENCE [LARGE SCALE GENOMIC DNA]</scope>
    <source>
        <strain evidence="1 2">M37P</strain>
    </source>
</reference>
<evidence type="ECO:0000313" key="1">
    <source>
        <dbReference type="EMBL" id="NHB75680.1"/>
    </source>
</evidence>
<keyword evidence="2" id="KW-1185">Reference proteome</keyword>
<dbReference type="InterPro" id="IPR009200">
    <property type="entry name" value="DUF1269_membrane"/>
</dbReference>
<proteinExistence type="predicted"/>
<dbReference type="Proteomes" id="UP001515660">
    <property type="component" value="Unassembled WGS sequence"/>
</dbReference>
<dbReference type="Pfam" id="PF06897">
    <property type="entry name" value="DUF1269"/>
    <property type="match status" value="1"/>
</dbReference>
<protein>
    <submittedName>
        <fullName evidence="1">DUF1269 domain-containing protein</fullName>
    </submittedName>
</protein>
<accession>A0ABX0G3E4</accession>
<comment type="caution">
    <text evidence="1">The sequence shown here is derived from an EMBL/GenBank/DDBJ whole genome shotgun (WGS) entry which is preliminary data.</text>
</comment>
<dbReference type="RefSeq" id="WP_166401721.1">
    <property type="nucleotide sequence ID" value="NZ_JAANHS010000002.1"/>
</dbReference>